<feature type="compositionally biased region" description="Polar residues" evidence="4">
    <location>
        <begin position="484"/>
        <end position="495"/>
    </location>
</feature>
<feature type="compositionally biased region" description="Basic and acidic residues" evidence="4">
    <location>
        <begin position="1556"/>
        <end position="1566"/>
    </location>
</feature>
<feature type="compositionally biased region" description="Basic and acidic residues" evidence="4">
    <location>
        <begin position="1693"/>
        <end position="1722"/>
    </location>
</feature>
<dbReference type="GeneID" id="109429111"/>
<dbReference type="CDD" id="cd00160">
    <property type="entry name" value="RhoGEF"/>
    <property type="match status" value="1"/>
</dbReference>
<feature type="compositionally biased region" description="Polar residues" evidence="4">
    <location>
        <begin position="1620"/>
        <end position="1637"/>
    </location>
</feature>
<feature type="compositionally biased region" description="Polar residues" evidence="4">
    <location>
        <begin position="2380"/>
        <end position="2397"/>
    </location>
</feature>
<feature type="compositionally biased region" description="Low complexity" evidence="4">
    <location>
        <begin position="758"/>
        <end position="768"/>
    </location>
</feature>
<feature type="coiled-coil region" evidence="3">
    <location>
        <begin position="2115"/>
        <end position="2173"/>
    </location>
</feature>
<dbReference type="Gene3D" id="1.20.900.10">
    <property type="entry name" value="Dbl homology (DH) domain"/>
    <property type="match status" value="1"/>
</dbReference>
<evidence type="ECO:0000313" key="7">
    <source>
        <dbReference type="Proteomes" id="UP000069940"/>
    </source>
</evidence>
<feature type="domain" description="DH" evidence="5">
    <location>
        <begin position="1820"/>
        <end position="2008"/>
    </location>
</feature>
<dbReference type="InterPro" id="IPR035899">
    <property type="entry name" value="DBL_dom_sf"/>
</dbReference>
<feature type="region of interest" description="Disordered" evidence="4">
    <location>
        <begin position="1615"/>
        <end position="1771"/>
    </location>
</feature>
<feature type="region of interest" description="Disordered" evidence="4">
    <location>
        <begin position="979"/>
        <end position="1018"/>
    </location>
</feature>
<dbReference type="Proteomes" id="UP000069940">
    <property type="component" value="Unassembled WGS sequence"/>
</dbReference>
<keyword evidence="7" id="KW-1185">Reference proteome</keyword>
<feature type="compositionally biased region" description="Low complexity" evidence="4">
    <location>
        <begin position="404"/>
        <end position="416"/>
    </location>
</feature>
<feature type="region of interest" description="Disordered" evidence="4">
    <location>
        <begin position="2330"/>
        <end position="2413"/>
    </location>
</feature>
<feature type="region of interest" description="Disordered" evidence="4">
    <location>
        <begin position="880"/>
        <end position="941"/>
    </location>
</feature>
<dbReference type="InterPro" id="IPR036322">
    <property type="entry name" value="WD40_repeat_dom_sf"/>
</dbReference>
<reference evidence="6" key="2">
    <citation type="submission" date="2025-05" db="UniProtKB">
        <authorList>
            <consortium name="EnsemblMetazoa"/>
        </authorList>
    </citation>
    <scope>IDENTIFICATION</scope>
    <source>
        <strain evidence="6">Foshan</strain>
    </source>
</reference>
<feature type="compositionally biased region" description="Low complexity" evidence="4">
    <location>
        <begin position="149"/>
        <end position="163"/>
    </location>
</feature>
<dbReference type="PANTHER" id="PTHR12877">
    <property type="entry name" value="RHO GUANINE NUCLEOTIDE EXCHANGE FACTOR"/>
    <property type="match status" value="1"/>
</dbReference>
<feature type="compositionally biased region" description="Polar residues" evidence="4">
    <location>
        <begin position="1466"/>
        <end position="1480"/>
    </location>
</feature>
<feature type="region of interest" description="Disordered" evidence="4">
    <location>
        <begin position="404"/>
        <end position="444"/>
    </location>
</feature>
<evidence type="ECO:0000313" key="6">
    <source>
        <dbReference type="EnsemblMetazoa" id="AALFPA23_006515.P8493"/>
    </source>
</evidence>
<dbReference type="Gene3D" id="2.30.29.30">
    <property type="entry name" value="Pleckstrin-homology domain (PH domain)/Phosphotyrosine-binding domain (PTB)"/>
    <property type="match status" value="1"/>
</dbReference>
<feature type="compositionally biased region" description="Basic and acidic residues" evidence="4">
    <location>
        <begin position="899"/>
        <end position="908"/>
    </location>
</feature>
<feature type="compositionally biased region" description="Polar residues" evidence="4">
    <location>
        <begin position="999"/>
        <end position="1018"/>
    </location>
</feature>
<feature type="region of interest" description="Disordered" evidence="4">
    <location>
        <begin position="1"/>
        <end position="21"/>
    </location>
</feature>
<dbReference type="InterPro" id="IPR011993">
    <property type="entry name" value="PH-like_dom_sf"/>
</dbReference>
<feature type="compositionally biased region" description="Polar residues" evidence="4">
    <location>
        <begin position="774"/>
        <end position="790"/>
    </location>
</feature>
<keyword evidence="3" id="KW-0175">Coiled coil</keyword>
<keyword evidence="2" id="KW-0344">Guanine-nucleotide releasing factor</keyword>
<dbReference type="Pfam" id="PF00621">
    <property type="entry name" value="RhoGEF"/>
    <property type="match status" value="1"/>
</dbReference>
<feature type="region of interest" description="Disordered" evidence="4">
    <location>
        <begin position="61"/>
        <end position="111"/>
    </location>
</feature>
<keyword evidence="1" id="KW-0597">Phosphoprotein</keyword>
<feature type="compositionally biased region" description="Polar residues" evidence="4">
    <location>
        <begin position="926"/>
        <end position="941"/>
    </location>
</feature>
<evidence type="ECO:0000256" key="2">
    <source>
        <dbReference type="ARBA" id="ARBA00022658"/>
    </source>
</evidence>
<sequence length="2719" mass="299283">MNNQFNAQEGARNIKTLPPSCQKLTTGMQQRWNRAIPESDYIQLGTLRYGVRLSNPNLANAATANDDNNGIPLANSRNTQQSRISSDSYDQHTNGSSVLSAGGTSSNSSRGVNDSCCCIGSNGIEMPWGGGYVRTRLPVPSNYAKNRKSSPSTSTSSSSSSTTHRQLHQAPQKQTATQQGSREKLQHSTDNGTDLLNNCSNNNNNGSSTFAGVDKHNQQRESSPASVSGVCCYTSNNFSSASNKNAKNNNLVKVSNKYSDSKKLKIVNNKGEHKDTVPSSYDEENRTSGNHRNGFGYGSNSRNLSEKWSSGISGEYDAVTSSVQKHGDFPSSKIISAKEPLGRGSEVSVKKNDGDDLNLNFRNAQPQSKEPRLKDVNINNFKKRNTSTYGVYFGPNSSVGRTGINNKNNIGKNTTTRGDDICTDELSSSSSLSPRSPLSPLPLPPPPTVVAESWMFNDRVKQTPPCSPIPTSCSGSFNKISSPFETTARSESSPFDFSPPGTPQHTRVRAFSDSNGCSAENNQCRINRPAVQHHNKLTTKNHTIPPSENERAYDQRKSSLPVINHASVVRSQPYRKFSSDNISAKANGTPSSVVICQLTPKLASRGSNVEVRLQSLSRYCAQNLSSNPISDSPAVAESEDFTFIDSSDISSTGDDVITVINEEDYREYHKYLSIPKLDGSSDGLCPSGYDSCQNSNSNYGYGCSSDELSSVCSGRDSVPTLVVNNFKEEAKRNFHTVKYKQCNVSLQSSARASEENHPGSSCPGPSSPVDSEQKSPTAVSGQSDSNNNQHMRNTEDELKFNPSNNSHYRNEDILSGVAAAAESVGQNSTHRLGFNSISPDSSSSSLNCFGKHQLHVRSSPEKPIMEKKNYALDRLQKLVKKTTSGSSEGKTSDKQGGTKTERLRELTELLKGTRNPPVPPPRRPKASQSLDKTFERQNTTSLTSASLLNIDTLRGENNSSNLVKSKESRSIDFPYQFVEGNRASTPSSPRSEHKANLRANVSTSNLESLQSSPTKENNVSVVEITSTDFKEDDDIFTKLSRPESRTIVGSYTQKTIPFRSASFSQVDYSSGKYIRSALGAIKNSLMRGKEGPAVDSVTLPRNKKEFTRSCSPAQLSSASEPCGSFEENVTSKGSLKKSELSINLSPPDGFERIEGFDGKELSSNRNSDIETIVEDPEAEHSETIENENSIQKKAEINAVQASEMILEPLVEEGIPITPQSLAKDEECLQQATTCLIPVPVYDCVVSEWSTARPSEQWIDASMTECTKLTECLDSIIESSENASEPSEVHLNPVEAIVIDSPPDVLEVEMSKLGTVDERAEQFVELALNSTIKSNQFENGEMCTPPVSIICTEPDSEISTTIIETPPTPEEALIRVESVEGEVVEVRKRHSNNEDSGEAISNCNSEMEEKRRIDKSKRRKGIYIQWPAIDTNLDPESDSNDNCTPDDSWRPSRLTIEKDSSIDLSGESCTDLSSKDITSSPEKLRDSSIYHGPDPFLLGPNTPDSDISRPEWPRGLRRKSLTYQSSDEKDDSAPISSIPVRSFKNIFLRSDSVSDNESERASSRDRTSASPAPSSEHDLRRYSKRPLRGPYGQMLEAEMKKPSKVHYNEILEELARHESSHSFPSASRNRGSGSQSMDETNDRHSSKLFKPRKASANLPLPSHSRTASSPSKLADLGAETSPSSKRHLGNIEQRSTDSDKSEKAPCKLENKKFSLDSHLSDKTAHHHEKHSKRSSGNCDKHQKRSLDDTRYSQASRTPSERSFTIGTPDKPKSLVASPELLAELLKGSSEKLVTEQLTGGASPNNNASNALPTAVLKCLDTRTHVVVELFNTEKSYVESLQTIVLKYLNQLKSPENAGLVDTQTVDEIFFMVPAILNIHERFLEELRRRLDAWDPMQKIGDAFVDVFSRPVILDTYTSFVNNWNRAKDAIRTTRQKCPAFARFLEAMAREHKGKLSLDNLLIKPVQKFPNYELILSRLIKHTDTDHPDQKPLQEALKLVHDILMFLNCKEKEALENGQRETALRELEGVIEGMNDLVTPDRAFLLFDLVSMPSGQATRKERGFFLFNDLLVITSIKRRSGTIRKTNMTCPGSVASTLDTNKYKFLTRISLDDLEIVKSKDENIRRIMKEIEHLSDDSNKLTQIFDLAASLRCPHQLLEESIRDLQREVQRQLSERQTNDAQLNILELMLNSSGGIQNMTVLFSKPDKRAQWEEAFTEAKQKLASALERCQIPEFVVSVPIRKTRAGLQFTCASPTLGIQRDVWVCNSDGYVGQVCVLSLVPEPTVTSCNGVCNARILCVASVPASDDSSSSHANASINISIQEPPTSVANAINSVNSKPREKRKPTDGSSTESRNSCNIQLDSDSSSEDSETESQPERAVSPSNSTTATSILTSSNLPISHRHQESNSEETDALQSTMWLGTEDGCIHVYNCTDNIRIKKNKIKIPHISAVYSILYLSNKVFVSLANGDVCIYSRDHNGWNTTSPFTVTVGTVTSPVTKLLNVHSKLWCAIQGCIKVLNTTTLQVDSQIQISNDSKPITNMTVLDEYVWISVQNSAHIKCCHHESYEIIFEVNLAPSVNKMLSNCDDIIRQHKAACLRVTSLLACKDLIWVGTSAGVLLTIAGSNISKGSSPPAVTGIPHGHTGHVRFLTFVESPQCDSSDDLSKLSDSKTDIVKTSTNRTLLVISGGDGYEDFRSSGNNTMSEIAGREDSTNHLLLWHV</sequence>
<feature type="compositionally biased region" description="Polar residues" evidence="4">
    <location>
        <begin position="1750"/>
        <end position="1764"/>
    </location>
</feature>
<feature type="compositionally biased region" description="Basic and acidic residues" evidence="4">
    <location>
        <begin position="1737"/>
        <end position="1749"/>
    </location>
</feature>
<feature type="compositionally biased region" description="Acidic residues" evidence="4">
    <location>
        <begin position="2364"/>
        <end position="2373"/>
    </location>
</feature>
<feature type="compositionally biased region" description="Low complexity" evidence="4">
    <location>
        <begin position="197"/>
        <end position="208"/>
    </location>
</feature>
<dbReference type="Pfam" id="PF19056">
    <property type="entry name" value="WD40_2"/>
    <property type="match status" value="1"/>
</dbReference>
<accession>A0ABM1Y7J5</accession>
<dbReference type="SUPFAM" id="SSF50729">
    <property type="entry name" value="PH domain-like"/>
    <property type="match status" value="1"/>
</dbReference>
<evidence type="ECO:0000256" key="1">
    <source>
        <dbReference type="ARBA" id="ARBA00022553"/>
    </source>
</evidence>
<feature type="region of interest" description="Disordered" evidence="4">
    <location>
        <begin position="1429"/>
        <end position="1512"/>
    </location>
</feature>
<organism evidence="6 7">
    <name type="scientific">Aedes albopictus</name>
    <name type="common">Asian tiger mosquito</name>
    <name type="synonym">Stegomyia albopicta</name>
    <dbReference type="NCBI Taxonomy" id="7160"/>
    <lineage>
        <taxon>Eukaryota</taxon>
        <taxon>Metazoa</taxon>
        <taxon>Ecdysozoa</taxon>
        <taxon>Arthropoda</taxon>
        <taxon>Hexapoda</taxon>
        <taxon>Insecta</taxon>
        <taxon>Pterygota</taxon>
        <taxon>Neoptera</taxon>
        <taxon>Endopterygota</taxon>
        <taxon>Diptera</taxon>
        <taxon>Nematocera</taxon>
        <taxon>Culicoidea</taxon>
        <taxon>Culicidae</taxon>
        <taxon>Culicinae</taxon>
        <taxon>Aedini</taxon>
        <taxon>Aedes</taxon>
        <taxon>Stegomyia</taxon>
    </lineage>
</organism>
<feature type="region of interest" description="Disordered" evidence="4">
    <location>
        <begin position="141"/>
        <end position="227"/>
    </location>
</feature>
<dbReference type="SUPFAM" id="SSF48065">
    <property type="entry name" value="DBL homology domain (DH-domain)"/>
    <property type="match status" value="1"/>
</dbReference>
<feature type="compositionally biased region" description="Basic residues" evidence="4">
    <location>
        <begin position="1723"/>
        <end position="1732"/>
    </location>
</feature>
<dbReference type="EnsemblMetazoa" id="AALFPA23_006515.R8493">
    <property type="protein sequence ID" value="AALFPA23_006515.P8493"/>
    <property type="gene ID" value="AALFPA23_006515"/>
</dbReference>
<name>A0ABM1Y7J5_AEDAL</name>
<dbReference type="InterPro" id="IPR000219">
    <property type="entry name" value="DH_dom"/>
</dbReference>
<feature type="region of interest" description="Disordered" evidence="4">
    <location>
        <begin position="748"/>
        <end position="790"/>
    </location>
</feature>
<dbReference type="PROSITE" id="PS50010">
    <property type="entry name" value="DH_2"/>
    <property type="match status" value="1"/>
</dbReference>
<feature type="compositionally biased region" description="Polar residues" evidence="4">
    <location>
        <begin position="2346"/>
        <end position="2360"/>
    </location>
</feature>
<feature type="compositionally biased region" description="Basic and acidic residues" evidence="4">
    <location>
        <begin position="1446"/>
        <end position="1460"/>
    </location>
</feature>
<evidence type="ECO:0000256" key="3">
    <source>
        <dbReference type="SAM" id="Coils"/>
    </source>
</evidence>
<dbReference type="Pfam" id="PF19057">
    <property type="entry name" value="PH_19"/>
    <property type="match status" value="1"/>
</dbReference>
<dbReference type="RefSeq" id="XP_062699427.1">
    <property type="nucleotide sequence ID" value="XM_062843443.1"/>
</dbReference>
<feature type="region of interest" description="Disordered" evidence="4">
    <location>
        <begin position="345"/>
        <end position="370"/>
    </location>
</feature>
<feature type="region of interest" description="Disordered" evidence="4">
    <location>
        <begin position="1550"/>
        <end position="1586"/>
    </location>
</feature>
<feature type="compositionally biased region" description="Polar residues" evidence="4">
    <location>
        <begin position="169"/>
        <end position="180"/>
    </location>
</feature>
<protein>
    <recommendedName>
        <fullName evidence="5">DH domain-containing protein</fullName>
    </recommendedName>
</protein>
<feature type="compositionally biased region" description="Polar residues" evidence="4">
    <location>
        <begin position="75"/>
        <end position="111"/>
    </location>
</feature>
<feature type="region of interest" description="Disordered" evidence="4">
    <location>
        <begin position="484"/>
        <end position="506"/>
    </location>
</feature>
<feature type="compositionally biased region" description="Low complexity" evidence="4">
    <location>
        <begin position="426"/>
        <end position="436"/>
    </location>
</feature>
<feature type="region of interest" description="Disordered" evidence="4">
    <location>
        <begin position="1386"/>
        <end position="1415"/>
    </location>
</feature>
<proteinExistence type="predicted"/>
<dbReference type="InterPro" id="IPR039919">
    <property type="entry name" value="ARHGEF10/ARHGEF17"/>
</dbReference>
<feature type="region of interest" description="Disordered" evidence="4">
    <location>
        <begin position="268"/>
        <end position="302"/>
    </location>
</feature>
<feature type="region of interest" description="Disordered" evidence="4">
    <location>
        <begin position="533"/>
        <end position="556"/>
    </location>
</feature>
<evidence type="ECO:0000259" key="5">
    <source>
        <dbReference type="PROSITE" id="PS50010"/>
    </source>
</evidence>
<reference evidence="7" key="1">
    <citation type="journal article" date="2015" name="Proc. Natl. Acad. Sci. U.S.A.">
        <title>Genome sequence of the Asian Tiger mosquito, Aedes albopictus, reveals insights into its biology, genetics, and evolution.</title>
        <authorList>
            <person name="Chen X.G."/>
            <person name="Jiang X."/>
            <person name="Gu J."/>
            <person name="Xu M."/>
            <person name="Wu Y."/>
            <person name="Deng Y."/>
            <person name="Zhang C."/>
            <person name="Bonizzoni M."/>
            <person name="Dermauw W."/>
            <person name="Vontas J."/>
            <person name="Armbruster P."/>
            <person name="Huang X."/>
            <person name="Yang Y."/>
            <person name="Zhang H."/>
            <person name="He W."/>
            <person name="Peng H."/>
            <person name="Liu Y."/>
            <person name="Wu K."/>
            <person name="Chen J."/>
            <person name="Lirakis M."/>
            <person name="Topalis P."/>
            <person name="Van Leeuwen T."/>
            <person name="Hall A.B."/>
            <person name="Jiang X."/>
            <person name="Thorpe C."/>
            <person name="Mueller R.L."/>
            <person name="Sun C."/>
            <person name="Waterhouse R.M."/>
            <person name="Yan G."/>
            <person name="Tu Z.J."/>
            <person name="Fang X."/>
            <person name="James A.A."/>
        </authorList>
    </citation>
    <scope>NUCLEOTIDE SEQUENCE [LARGE SCALE GENOMIC DNA]</scope>
    <source>
        <strain evidence="7">Foshan</strain>
    </source>
</reference>
<dbReference type="SMART" id="SM00325">
    <property type="entry name" value="RhoGEF"/>
    <property type="match status" value="1"/>
</dbReference>
<evidence type="ECO:0000256" key="4">
    <source>
        <dbReference type="SAM" id="MobiDB-lite"/>
    </source>
</evidence>
<dbReference type="SUPFAM" id="SSF50978">
    <property type="entry name" value="WD40 repeat-like"/>
    <property type="match status" value="1"/>
</dbReference>
<dbReference type="PANTHER" id="PTHR12877:SF15">
    <property type="entry name" value="RHO GUANINE NUCLEOTIDE EXCHANGE FACTOR 17"/>
    <property type="match status" value="1"/>
</dbReference>